<dbReference type="AlphaFoldDB" id="A0A812E9C4"/>
<name>A0A812E9C4_ACAPH</name>
<feature type="compositionally biased region" description="Polar residues" evidence="1">
    <location>
        <begin position="103"/>
        <end position="119"/>
    </location>
</feature>
<dbReference type="Proteomes" id="UP000597762">
    <property type="component" value="Unassembled WGS sequence"/>
</dbReference>
<protein>
    <submittedName>
        <fullName evidence="2">Uncharacterized protein</fullName>
    </submittedName>
</protein>
<feature type="compositionally biased region" description="Polar residues" evidence="1">
    <location>
        <begin position="347"/>
        <end position="378"/>
    </location>
</feature>
<evidence type="ECO:0000313" key="3">
    <source>
        <dbReference type="Proteomes" id="UP000597762"/>
    </source>
</evidence>
<reference evidence="2" key="1">
    <citation type="submission" date="2021-01" db="EMBL/GenBank/DDBJ databases">
        <authorList>
            <person name="Li R."/>
            <person name="Bekaert M."/>
        </authorList>
    </citation>
    <scope>NUCLEOTIDE SEQUENCE</scope>
    <source>
        <strain evidence="2">Farmed</strain>
    </source>
</reference>
<feature type="region of interest" description="Disordered" evidence="1">
    <location>
        <begin position="94"/>
        <end position="119"/>
    </location>
</feature>
<evidence type="ECO:0000313" key="2">
    <source>
        <dbReference type="EMBL" id="CAE1317480.1"/>
    </source>
</evidence>
<dbReference type="EMBL" id="CAHIKZ030004932">
    <property type="protein sequence ID" value="CAE1317480.1"/>
    <property type="molecule type" value="Genomic_DNA"/>
</dbReference>
<dbReference type="OrthoDB" id="19493at2759"/>
<gene>
    <name evidence="2" type="ORF">SPHA_67991</name>
</gene>
<evidence type="ECO:0000256" key="1">
    <source>
        <dbReference type="SAM" id="MobiDB-lite"/>
    </source>
</evidence>
<proteinExistence type="predicted"/>
<comment type="caution">
    <text evidence="2">The sequence shown here is derived from an EMBL/GenBank/DDBJ whole genome shotgun (WGS) entry which is preliminary data.</text>
</comment>
<feature type="region of interest" description="Disordered" evidence="1">
    <location>
        <begin position="258"/>
        <end position="378"/>
    </location>
</feature>
<accession>A0A812E9C4</accession>
<sequence length="412" mass="45525">MPTEMCASWLHSRQNTKLAEDILNHFVISIPPSLQSSVESPLPSFQDALSQPDGSYQLPKVVPKDMTVTSRLSTLAAENGGDRAVPQCTVERPWDALDKPNPVFSSLDPSPGASQKNSNNLQVDRLSLFLKSPDQNGVQPYIENHKSPSEFFESSIQQILIENDESDINPVLTSPENSEEPLDQIFDHEVLHRSAAAFSLQQSYFSDCTFSSGRSTLKPVAIPRPRPSNPSPYNTTLMSPSVYAMLNYTNVTQFEASDQITETEEGSPNLDAVPLKEQTSPTKKVFKKKKPTIVKLGSPDNSVTKESRTKERKPRKRASTVDNSAEEDKSDRPQRRMASVSVMEASGDSSEPQDSSGDLKSTAPQSTDTSPASEESYNLESSNCCSFVEKNCHHQRAEKPIFEALQIIFVLL</sequence>
<keyword evidence="3" id="KW-1185">Reference proteome</keyword>
<organism evidence="2 3">
    <name type="scientific">Acanthosepion pharaonis</name>
    <name type="common">Pharaoh cuttlefish</name>
    <name type="synonym">Sepia pharaonis</name>
    <dbReference type="NCBI Taxonomy" id="158019"/>
    <lineage>
        <taxon>Eukaryota</taxon>
        <taxon>Metazoa</taxon>
        <taxon>Spiralia</taxon>
        <taxon>Lophotrochozoa</taxon>
        <taxon>Mollusca</taxon>
        <taxon>Cephalopoda</taxon>
        <taxon>Coleoidea</taxon>
        <taxon>Decapodiformes</taxon>
        <taxon>Sepiida</taxon>
        <taxon>Sepiina</taxon>
        <taxon>Sepiidae</taxon>
        <taxon>Acanthosepion</taxon>
    </lineage>
</organism>